<name>A0A9P0CAF0_BEMTA</name>
<evidence type="ECO:0008006" key="6">
    <source>
        <dbReference type="Google" id="ProtNLM"/>
    </source>
</evidence>
<dbReference type="CDD" id="cd00041">
    <property type="entry name" value="CUB"/>
    <property type="match status" value="1"/>
</dbReference>
<proteinExistence type="predicted"/>
<keyword evidence="5" id="KW-1185">Reference proteome</keyword>
<dbReference type="InterPro" id="IPR000859">
    <property type="entry name" value="CUB_dom"/>
</dbReference>
<dbReference type="PROSITE" id="PS01209">
    <property type="entry name" value="LDLRA_1"/>
    <property type="match status" value="1"/>
</dbReference>
<feature type="transmembrane region" description="Helical" evidence="3">
    <location>
        <begin position="569"/>
        <end position="590"/>
    </location>
</feature>
<evidence type="ECO:0000256" key="3">
    <source>
        <dbReference type="SAM" id="Phobius"/>
    </source>
</evidence>
<dbReference type="PANTHER" id="PTHR24652:SF67">
    <property type="entry name" value="LOW-DENSITY LIPOPROTEIN RECEPTOR CLASS A DOMAIN-CONTAINING PROTEIN 2"/>
    <property type="match status" value="1"/>
</dbReference>
<dbReference type="SUPFAM" id="SSF49854">
    <property type="entry name" value="Spermadhesin, CUB domain"/>
    <property type="match status" value="2"/>
</dbReference>
<gene>
    <name evidence="4" type="ORF">BEMITA_LOCUS692</name>
</gene>
<dbReference type="EMBL" id="OU963862">
    <property type="protein sequence ID" value="CAH0753341.1"/>
    <property type="molecule type" value="Genomic_DNA"/>
</dbReference>
<evidence type="ECO:0000313" key="4">
    <source>
        <dbReference type="EMBL" id="CAH0753341.1"/>
    </source>
</evidence>
<reference evidence="4" key="1">
    <citation type="submission" date="2021-12" db="EMBL/GenBank/DDBJ databases">
        <authorList>
            <person name="King R."/>
        </authorList>
    </citation>
    <scope>NUCLEOTIDE SEQUENCE</scope>
</reference>
<dbReference type="InterPro" id="IPR035914">
    <property type="entry name" value="Sperma_CUB_dom_sf"/>
</dbReference>
<keyword evidence="1 2" id="KW-1015">Disulfide bond</keyword>
<dbReference type="PROSITE" id="PS50068">
    <property type="entry name" value="LDLRA_2"/>
    <property type="match status" value="1"/>
</dbReference>
<evidence type="ECO:0000256" key="1">
    <source>
        <dbReference type="ARBA" id="ARBA00023157"/>
    </source>
</evidence>
<dbReference type="Gene3D" id="4.10.400.10">
    <property type="entry name" value="Low-density Lipoprotein Receptor"/>
    <property type="match status" value="1"/>
</dbReference>
<dbReference type="Proteomes" id="UP001152759">
    <property type="component" value="Chromosome 1"/>
</dbReference>
<evidence type="ECO:0000313" key="5">
    <source>
        <dbReference type="Proteomes" id="UP001152759"/>
    </source>
</evidence>
<dbReference type="KEGG" id="btab:109041304"/>
<dbReference type="SUPFAM" id="SSF57424">
    <property type="entry name" value="LDL receptor-like module"/>
    <property type="match status" value="1"/>
</dbReference>
<dbReference type="AlphaFoldDB" id="A0A9P0CAF0"/>
<dbReference type="InterPro" id="IPR023415">
    <property type="entry name" value="LDLR_class-A_CS"/>
</dbReference>
<dbReference type="InterPro" id="IPR002172">
    <property type="entry name" value="LDrepeatLR_classA_rpt"/>
</dbReference>
<feature type="disulfide bond" evidence="2">
    <location>
        <begin position="505"/>
        <end position="523"/>
    </location>
</feature>
<keyword evidence="3" id="KW-0472">Membrane</keyword>
<comment type="caution">
    <text evidence="2">Lacks conserved residue(s) required for the propagation of feature annotation.</text>
</comment>
<dbReference type="InterPro" id="IPR036055">
    <property type="entry name" value="LDL_receptor-like_sf"/>
</dbReference>
<dbReference type="PANTHER" id="PTHR24652">
    <property type="entry name" value="LOW-DENSITY LIPOPROTEIN RECEPTOR CLASS A DOMAIN-CONTAINING PROTEIN 2"/>
    <property type="match status" value="1"/>
</dbReference>
<dbReference type="Gene3D" id="2.60.120.290">
    <property type="entry name" value="Spermadhesin, CUB domain"/>
    <property type="match status" value="2"/>
</dbReference>
<accession>A0A9P0CAF0</accession>
<dbReference type="SMART" id="SM00192">
    <property type="entry name" value="LDLa"/>
    <property type="match status" value="1"/>
</dbReference>
<protein>
    <recommendedName>
        <fullName evidence="6">CUB domain-containing protein</fullName>
    </recommendedName>
</protein>
<dbReference type="InterPro" id="IPR042333">
    <property type="entry name" value="LRAD2/Mig-13-like"/>
</dbReference>
<organism evidence="4 5">
    <name type="scientific">Bemisia tabaci</name>
    <name type="common">Sweetpotato whitefly</name>
    <name type="synonym">Aleurodes tabaci</name>
    <dbReference type="NCBI Taxonomy" id="7038"/>
    <lineage>
        <taxon>Eukaryota</taxon>
        <taxon>Metazoa</taxon>
        <taxon>Ecdysozoa</taxon>
        <taxon>Arthropoda</taxon>
        <taxon>Hexapoda</taxon>
        <taxon>Insecta</taxon>
        <taxon>Pterygota</taxon>
        <taxon>Neoptera</taxon>
        <taxon>Paraneoptera</taxon>
        <taxon>Hemiptera</taxon>
        <taxon>Sternorrhyncha</taxon>
        <taxon>Aleyrodoidea</taxon>
        <taxon>Aleyrodidae</taxon>
        <taxon>Aleyrodinae</taxon>
        <taxon>Bemisia</taxon>
    </lineage>
</organism>
<dbReference type="CDD" id="cd00112">
    <property type="entry name" value="LDLa"/>
    <property type="match status" value="1"/>
</dbReference>
<keyword evidence="3" id="KW-1133">Transmembrane helix</keyword>
<evidence type="ECO:0000256" key="2">
    <source>
        <dbReference type="PROSITE-ProRule" id="PRU00124"/>
    </source>
</evidence>
<keyword evidence="3" id="KW-0812">Transmembrane</keyword>
<sequence>MQLRMGWFAVNGEASQRPYFTTPCNLTHSKLAFYRHLLGFLPLNFHHSVMDVCRGVVYVWVCLACLNAVKEVTCGRQESICGTYNGRRLYLELGDKGILYSGNATIHQKSNQRDIKVHDQCSIEIVTCPACVIKVSFLHMNLSPQCGNSAGGMGEHQCRCDYLWLSEPPYEEVSGASYCGFFQSTTINALNYRSLTRSLSLTFLFTESHSNAFVLEFTAERNRLHFSGSPRISNIPQSISPGGEITSPFFPAQYPRDLSSEYTIHCDVQIGVRCRIRLLFLDYQLATVSTMKFYNLDNERQHIDSSSGASFRPPVILSSGPTLLIRFNANGGTGLGFKILYSFVTGTFDLTAIKPITYCGGHVENLGGAITMMNMVEPGKSVKKYDCIWVIKPLTNYFHLKTHIYLKVVTFSNMADAAEIIVRKGVTSDGPIIESARFNSFQSKNSPSKVEHIVPLNVGFYVTLHGAFSASSRVAIVYSAFSFVDEFASTFPSHRDCFSGSDFLCQNHRCISGHLSCDGFDHCGDNSDEPSECYHEWGSDLLDRRWYAKIPNYYFPKIEPYPDLKTATLVFIVGTFGLMMLIVTLIVLLYRMGSRGNQQRELQNHLQTISDLLAAESRPEETPPDEPPVYEAPPDYDEIIKLTPTLVPASTPRHPHRRKRQLANFPSKPSFSANLESTLDPMNTKLSVALPPVQEGGQRRQSLPGSMLSASTDALLGSIPSCPSTPAHTLTSVPDSPPPPYVESPFLVRKTGAENQDIFLDFPSEGPSVVNGSPLPVTLSNADVAPRNSMTIQMHFPVENPSIQDMWGDPQSASTSQPWTIKPADVFFTQWADASVMSRLSDSWVQFKSSESSLPGLQTPERRSPDIRLSEVLTDEFRESPDIECINISDKLDTYSWGSSSLNSHDITMPTVSPDPSNDFNDKLKYFDLLVSKYNVAPRGSLRQVGRRRMRSLDMRLFSKREICSLCHNASCTENSSVRSKSNMAALSTYLTRLDVGPTKLKSNSSSVKVCDKCQMKASKKLCLSIGSSLDDLNSLV</sequence>